<organism evidence="11 12">
    <name type="scientific">Microbulbifer variabilis</name>
    <dbReference type="NCBI Taxonomy" id="266805"/>
    <lineage>
        <taxon>Bacteria</taxon>
        <taxon>Pseudomonadati</taxon>
        <taxon>Pseudomonadota</taxon>
        <taxon>Gammaproteobacteria</taxon>
        <taxon>Cellvibrionales</taxon>
        <taxon>Microbulbiferaceae</taxon>
        <taxon>Microbulbifer</taxon>
    </lineage>
</organism>
<gene>
    <name evidence="11" type="ORF">MJO52_04820</name>
</gene>
<evidence type="ECO:0000256" key="2">
    <source>
        <dbReference type="ARBA" id="ARBA00022617"/>
    </source>
</evidence>
<comment type="subcellular location">
    <subcellularLocation>
        <location evidence="1">Cell envelope</location>
    </subcellularLocation>
</comment>
<evidence type="ECO:0000313" key="11">
    <source>
        <dbReference type="EMBL" id="USD22455.1"/>
    </source>
</evidence>
<feature type="compositionally biased region" description="Acidic residues" evidence="8">
    <location>
        <begin position="49"/>
        <end position="61"/>
    </location>
</feature>
<dbReference type="Proteomes" id="UP001055658">
    <property type="component" value="Chromosome"/>
</dbReference>
<keyword evidence="5" id="KW-0560">Oxidoreductase</keyword>
<feature type="region of interest" description="Disordered" evidence="8">
    <location>
        <begin position="607"/>
        <end position="635"/>
    </location>
</feature>
<evidence type="ECO:0000256" key="9">
    <source>
        <dbReference type="SAM" id="SignalP"/>
    </source>
</evidence>
<dbReference type="InterPro" id="IPR004852">
    <property type="entry name" value="Di-haem_cyt_c_peroxidsae"/>
</dbReference>
<feature type="domain" description="Cytochrome c" evidence="10">
    <location>
        <begin position="219"/>
        <end position="363"/>
    </location>
</feature>
<evidence type="ECO:0000256" key="3">
    <source>
        <dbReference type="ARBA" id="ARBA00022723"/>
    </source>
</evidence>
<evidence type="ECO:0000259" key="10">
    <source>
        <dbReference type="PROSITE" id="PS51007"/>
    </source>
</evidence>
<sequence length="635" mass="67838">MRTEKVDFKVSANVLLRYLYLILCISLAACSSGSSGGDDDTSTPNTVEGDSDSDSDSDPDPQSEQGSGPGKLIGHAFSGTSIGLAWERDGETYFVYRNGERVAQTSNNFFVDKNLTVATEYSYLLNMVDTASASEADQIVVKTLVNDTNTGLNNGTEDDVVNERISTFAECKNVSSALDLLEEDLDNCLAAMLELNRMASLVEDIRAFAARVRSEQEPAMVELGMRLFHNKSLSANQDASCSSCHHPAIGCGGDGLSMPVGINAVDSTLLGPGRSDGINEVPIVPRNSPATCNTSLWSRGLFWDNRVSLSPNGVLRTDSTDVTRNTSSVVGSGSLALLMAQAHFPVTAPPEMGDIVDFGYDDSVDENFTAYREDILAANLDIEAWGPLFTSAFGDPEINFSRIAQAIAAYEAVQIFIDNSFFAYVEGNLQALNAEEKRGAITFMSRDSGCTFCHKGAFFTSEALMAANYPQIGIGTDESGSGADLGGEGSLGFGAFRAPTLLNVAITGPWGHSGQFGSLRRNVEHYRDQGVSIASYFANNEMCDLEQFKDLQDCPSKVAPNGLVLSQDILAGNDGGGVNRLTDDEIDLVVIFLGTLTDPAAANSSSNEIQFLIPPRDGGPDGKQLDARNRNGESL</sequence>
<keyword evidence="12" id="KW-1185">Reference proteome</keyword>
<dbReference type="RefSeq" id="WP_252084813.1">
    <property type="nucleotide sequence ID" value="NZ_CP092418.1"/>
</dbReference>
<feature type="chain" id="PRO_5046604115" description="Cytochrome c domain-containing protein" evidence="9">
    <location>
        <begin position="37"/>
        <end position="635"/>
    </location>
</feature>
<dbReference type="PROSITE" id="PS51007">
    <property type="entry name" value="CYTC"/>
    <property type="match status" value="2"/>
</dbReference>
<dbReference type="SUPFAM" id="SSF46626">
    <property type="entry name" value="Cytochrome c"/>
    <property type="match status" value="2"/>
</dbReference>
<feature type="signal peptide" evidence="9">
    <location>
        <begin position="1"/>
        <end position="36"/>
    </location>
</feature>
<feature type="compositionally biased region" description="Basic and acidic residues" evidence="8">
    <location>
        <begin position="618"/>
        <end position="635"/>
    </location>
</feature>
<dbReference type="EMBL" id="CP092418">
    <property type="protein sequence ID" value="USD22455.1"/>
    <property type="molecule type" value="Genomic_DNA"/>
</dbReference>
<dbReference type="Gene3D" id="1.10.760.10">
    <property type="entry name" value="Cytochrome c-like domain"/>
    <property type="match status" value="2"/>
</dbReference>
<dbReference type="InterPro" id="IPR051395">
    <property type="entry name" value="Cytochrome_c_Peroxidase/MauG"/>
</dbReference>
<accession>A0ABY4VHZ7</accession>
<name>A0ABY4VHZ7_9GAMM</name>
<keyword evidence="2 7" id="KW-0349">Heme</keyword>
<keyword evidence="6 7" id="KW-0408">Iron</keyword>
<dbReference type="Pfam" id="PF03150">
    <property type="entry name" value="CCP_MauG"/>
    <property type="match status" value="1"/>
</dbReference>
<evidence type="ECO:0000256" key="8">
    <source>
        <dbReference type="SAM" id="MobiDB-lite"/>
    </source>
</evidence>
<evidence type="ECO:0000256" key="5">
    <source>
        <dbReference type="ARBA" id="ARBA00023002"/>
    </source>
</evidence>
<dbReference type="PANTHER" id="PTHR30600">
    <property type="entry name" value="CYTOCHROME C PEROXIDASE-RELATED"/>
    <property type="match status" value="1"/>
</dbReference>
<proteinExistence type="predicted"/>
<dbReference type="InterPro" id="IPR036909">
    <property type="entry name" value="Cyt_c-like_dom_sf"/>
</dbReference>
<feature type="domain" description="Cytochrome c" evidence="10">
    <location>
        <begin position="434"/>
        <end position="597"/>
    </location>
</feature>
<evidence type="ECO:0000256" key="4">
    <source>
        <dbReference type="ARBA" id="ARBA00022729"/>
    </source>
</evidence>
<feature type="region of interest" description="Disordered" evidence="8">
    <location>
        <begin position="32"/>
        <end position="72"/>
    </location>
</feature>
<evidence type="ECO:0000256" key="7">
    <source>
        <dbReference type="PROSITE-ProRule" id="PRU00433"/>
    </source>
</evidence>
<evidence type="ECO:0000256" key="6">
    <source>
        <dbReference type="ARBA" id="ARBA00023004"/>
    </source>
</evidence>
<dbReference type="PANTHER" id="PTHR30600:SF10">
    <property type="entry name" value="BLL6722 PROTEIN"/>
    <property type="match status" value="1"/>
</dbReference>
<keyword evidence="3 7" id="KW-0479">Metal-binding</keyword>
<protein>
    <recommendedName>
        <fullName evidence="10">Cytochrome c domain-containing protein</fullName>
    </recommendedName>
</protein>
<dbReference type="PROSITE" id="PS51257">
    <property type="entry name" value="PROKAR_LIPOPROTEIN"/>
    <property type="match status" value="1"/>
</dbReference>
<dbReference type="InterPro" id="IPR009056">
    <property type="entry name" value="Cyt_c-like_dom"/>
</dbReference>
<reference evidence="11" key="1">
    <citation type="submission" date="2022-02" db="EMBL/GenBank/DDBJ databases">
        <title>Coral-associated bacteria.</title>
        <authorList>
            <person name="Tang K."/>
            <person name="Wang X."/>
        </authorList>
    </citation>
    <scope>NUCLEOTIDE SEQUENCE</scope>
    <source>
        <strain evidence="11">SCSIO 43006</strain>
    </source>
</reference>
<evidence type="ECO:0000256" key="1">
    <source>
        <dbReference type="ARBA" id="ARBA00004196"/>
    </source>
</evidence>
<keyword evidence="4 9" id="KW-0732">Signal</keyword>
<evidence type="ECO:0000313" key="12">
    <source>
        <dbReference type="Proteomes" id="UP001055658"/>
    </source>
</evidence>